<dbReference type="InterPro" id="IPR036388">
    <property type="entry name" value="WH-like_DNA-bd_sf"/>
</dbReference>
<evidence type="ECO:0000313" key="6">
    <source>
        <dbReference type="Proteomes" id="UP000789941"/>
    </source>
</evidence>
<organism evidence="5 6">
    <name type="scientific">Candidatus Bilamarchaeum dharawalense</name>
    <dbReference type="NCBI Taxonomy" id="2885759"/>
    <lineage>
        <taxon>Archaea</taxon>
        <taxon>Candidatus Micrarchaeota</taxon>
        <taxon>Candidatus Micrarchaeia</taxon>
        <taxon>Candidatus Anstonellales</taxon>
        <taxon>Candidatus Bilamarchaeaceae</taxon>
        <taxon>Candidatus Bilamarchaeum</taxon>
    </lineage>
</organism>
<dbReference type="GO" id="GO:0003700">
    <property type="term" value="F:DNA-binding transcription factor activity"/>
    <property type="evidence" value="ECO:0007669"/>
    <property type="project" value="InterPro"/>
</dbReference>
<dbReference type="Gene3D" id="1.10.10.10">
    <property type="entry name" value="Winged helix-like DNA-binding domain superfamily/Winged helix DNA-binding domain"/>
    <property type="match status" value="1"/>
</dbReference>
<dbReference type="SUPFAM" id="SSF46785">
    <property type="entry name" value="Winged helix' DNA-binding domain"/>
    <property type="match status" value="1"/>
</dbReference>
<dbReference type="InterPro" id="IPR036390">
    <property type="entry name" value="WH_DNA-bd_sf"/>
</dbReference>
<dbReference type="PANTHER" id="PTHR42756:SF1">
    <property type="entry name" value="TRANSCRIPTIONAL REPRESSOR OF EMRAB OPERON"/>
    <property type="match status" value="1"/>
</dbReference>
<dbReference type="SMART" id="SM00347">
    <property type="entry name" value="HTH_MARR"/>
    <property type="match status" value="1"/>
</dbReference>
<evidence type="ECO:0000256" key="1">
    <source>
        <dbReference type="ARBA" id="ARBA00023015"/>
    </source>
</evidence>
<dbReference type="EMBL" id="CABMJJ010000003">
    <property type="protein sequence ID" value="VVC02784.1"/>
    <property type="molecule type" value="Genomic_DNA"/>
</dbReference>
<keyword evidence="3" id="KW-0804">Transcription</keyword>
<dbReference type="PRINTS" id="PR00598">
    <property type="entry name" value="HTHMARR"/>
</dbReference>
<dbReference type="Proteomes" id="UP000789941">
    <property type="component" value="Unassembled WGS sequence"/>
</dbReference>
<evidence type="ECO:0000259" key="4">
    <source>
        <dbReference type="PROSITE" id="PS50995"/>
    </source>
</evidence>
<protein>
    <submittedName>
        <fullName evidence="5">MarR family protein</fullName>
    </submittedName>
</protein>
<evidence type="ECO:0000256" key="3">
    <source>
        <dbReference type="ARBA" id="ARBA00023163"/>
    </source>
</evidence>
<accession>A0A5E4LL65</accession>
<keyword evidence="2" id="KW-0238">DNA-binding</keyword>
<dbReference type="Pfam" id="PF01047">
    <property type="entry name" value="MarR"/>
    <property type="match status" value="1"/>
</dbReference>
<dbReference type="PANTHER" id="PTHR42756">
    <property type="entry name" value="TRANSCRIPTIONAL REGULATOR, MARR"/>
    <property type="match status" value="1"/>
</dbReference>
<dbReference type="InterPro" id="IPR000835">
    <property type="entry name" value="HTH_MarR-typ"/>
</dbReference>
<name>A0A5E4LL65_9ARCH</name>
<feature type="domain" description="HTH marR-type" evidence="4">
    <location>
        <begin position="1"/>
        <end position="139"/>
    </location>
</feature>
<keyword evidence="1" id="KW-0805">Transcription regulation</keyword>
<dbReference type="GO" id="GO:0003677">
    <property type="term" value="F:DNA binding"/>
    <property type="evidence" value="ECO:0007669"/>
    <property type="project" value="UniProtKB-KW"/>
</dbReference>
<gene>
    <name evidence="5" type="ORF">LFW2832_01230</name>
</gene>
<dbReference type="PROSITE" id="PS50995">
    <property type="entry name" value="HTH_MARR_2"/>
    <property type="match status" value="1"/>
</dbReference>
<proteinExistence type="predicted"/>
<dbReference type="AlphaFoldDB" id="A0A5E4LL65"/>
<evidence type="ECO:0000256" key="2">
    <source>
        <dbReference type="ARBA" id="ARBA00023125"/>
    </source>
</evidence>
<reference evidence="5 6" key="1">
    <citation type="submission" date="2019-08" db="EMBL/GenBank/DDBJ databases">
        <authorList>
            <person name="Vazquez-Campos X."/>
        </authorList>
    </citation>
    <scope>NUCLEOTIDE SEQUENCE [LARGE SCALE GENOMIC DNA]</scope>
    <source>
        <strain evidence="5">LFW-283_2</strain>
    </source>
</reference>
<sequence length="147" mass="17240">MENRSEKIENSLVYLIRVFQIMRDRACKFGVRSPLMDPSYVILSFLIKEELPISEIGKRLQRSKPNMTAIINRLIKEGTVQKLTDKNDRRITRVIITQKGREYIENRKRTVRKSVRENLETLSNEDLDILHKSLENVNRIASKINGD</sequence>
<comment type="caution">
    <text evidence="5">The sequence shown here is derived from an EMBL/GenBank/DDBJ whole genome shotgun (WGS) entry which is preliminary data.</text>
</comment>
<evidence type="ECO:0000313" key="5">
    <source>
        <dbReference type="EMBL" id="VVC02784.1"/>
    </source>
</evidence>